<keyword evidence="3" id="KW-0809">Transit peptide</keyword>
<dbReference type="Proteomes" id="UP000007266">
    <property type="component" value="Linkage group 3"/>
</dbReference>
<evidence type="ECO:0000256" key="5">
    <source>
        <dbReference type="ARBA" id="ARBA00023128"/>
    </source>
</evidence>
<evidence type="ECO:0000256" key="2">
    <source>
        <dbReference type="ARBA" id="ARBA00005556"/>
    </source>
</evidence>
<keyword evidence="4 8" id="KW-0689">Ribosomal protein</keyword>
<dbReference type="STRING" id="7070.D6WEX1"/>
<dbReference type="HOGENOM" id="CLU_142926_2_0_1"/>
<dbReference type="InParanoid" id="D6WEX1"/>
<organism evidence="8 9">
    <name type="scientific">Tribolium castaneum</name>
    <name type="common">Red flour beetle</name>
    <dbReference type="NCBI Taxonomy" id="7070"/>
    <lineage>
        <taxon>Eukaryota</taxon>
        <taxon>Metazoa</taxon>
        <taxon>Ecdysozoa</taxon>
        <taxon>Arthropoda</taxon>
        <taxon>Hexapoda</taxon>
        <taxon>Insecta</taxon>
        <taxon>Pterygota</taxon>
        <taxon>Neoptera</taxon>
        <taxon>Endopterygota</taxon>
        <taxon>Coleoptera</taxon>
        <taxon>Polyphaga</taxon>
        <taxon>Cucujiformia</taxon>
        <taxon>Tenebrionidae</taxon>
        <taxon>Tenebrionidae incertae sedis</taxon>
        <taxon>Tribolium</taxon>
    </lineage>
</organism>
<name>D6WEX1_TRICA</name>
<dbReference type="Pfam" id="PF10210">
    <property type="entry name" value="MRP-S32"/>
    <property type="match status" value="1"/>
</dbReference>
<reference evidence="8 9" key="2">
    <citation type="journal article" date="2010" name="Nucleic Acids Res.">
        <title>BeetleBase in 2010: revisions to provide comprehensive genomic information for Tribolium castaneum.</title>
        <authorList>
            <person name="Kim H.S."/>
            <person name="Murphy T."/>
            <person name="Xia J."/>
            <person name="Caragea D."/>
            <person name="Park Y."/>
            <person name="Beeman R.W."/>
            <person name="Lorenzen M.D."/>
            <person name="Butcher S."/>
            <person name="Manak J.R."/>
            <person name="Brown S.J."/>
        </authorList>
    </citation>
    <scope>GENOME REANNOTATION</scope>
    <source>
        <strain evidence="8 9">Georgia GA2</strain>
    </source>
</reference>
<evidence type="ECO:0000256" key="4">
    <source>
        <dbReference type="ARBA" id="ARBA00022980"/>
    </source>
</evidence>
<dbReference type="OMA" id="MASGHLC"/>
<comment type="similarity">
    <text evidence="2">Belongs to the mitochondrion-specific ribosomal protein mL42 family.</text>
</comment>
<dbReference type="PANTHER" id="PTHR13450">
    <property type="entry name" value="MITOCHONDRIAL 39S RIBOSOMAL PROTEIN L42"/>
    <property type="match status" value="1"/>
</dbReference>
<dbReference type="PANTHER" id="PTHR13450:SF4">
    <property type="entry name" value="LARGE RIBOSOMAL SUBUNIT PROTEIN ML42"/>
    <property type="match status" value="1"/>
</dbReference>
<dbReference type="OrthoDB" id="1107506at2759"/>
<evidence type="ECO:0000256" key="1">
    <source>
        <dbReference type="ARBA" id="ARBA00004173"/>
    </source>
</evidence>
<dbReference type="PhylomeDB" id="D6WEX1"/>
<dbReference type="EMBL" id="KQ971318">
    <property type="protein sequence ID" value="EFA00323.1"/>
    <property type="molecule type" value="Genomic_DNA"/>
</dbReference>
<dbReference type="AlphaFoldDB" id="D6WEX1"/>
<reference evidence="8 9" key="1">
    <citation type="journal article" date="2008" name="Nature">
        <title>The genome of the model beetle and pest Tribolium castaneum.</title>
        <authorList>
            <consortium name="Tribolium Genome Sequencing Consortium"/>
            <person name="Richards S."/>
            <person name="Gibbs R.A."/>
            <person name="Weinstock G.M."/>
            <person name="Brown S.J."/>
            <person name="Denell R."/>
            <person name="Beeman R.W."/>
            <person name="Gibbs R."/>
            <person name="Beeman R.W."/>
            <person name="Brown S.J."/>
            <person name="Bucher G."/>
            <person name="Friedrich M."/>
            <person name="Grimmelikhuijzen C.J."/>
            <person name="Klingler M."/>
            <person name="Lorenzen M."/>
            <person name="Richards S."/>
            <person name="Roth S."/>
            <person name="Schroder R."/>
            <person name="Tautz D."/>
            <person name="Zdobnov E.M."/>
            <person name="Muzny D."/>
            <person name="Gibbs R.A."/>
            <person name="Weinstock G.M."/>
            <person name="Attaway T."/>
            <person name="Bell S."/>
            <person name="Buhay C.J."/>
            <person name="Chandrabose M.N."/>
            <person name="Chavez D."/>
            <person name="Clerk-Blankenburg K.P."/>
            <person name="Cree A."/>
            <person name="Dao M."/>
            <person name="Davis C."/>
            <person name="Chacko J."/>
            <person name="Dinh H."/>
            <person name="Dugan-Rocha S."/>
            <person name="Fowler G."/>
            <person name="Garner T.T."/>
            <person name="Garnes J."/>
            <person name="Gnirke A."/>
            <person name="Hawes A."/>
            <person name="Hernandez J."/>
            <person name="Hines S."/>
            <person name="Holder M."/>
            <person name="Hume J."/>
            <person name="Jhangiani S.N."/>
            <person name="Joshi V."/>
            <person name="Khan Z.M."/>
            <person name="Jackson L."/>
            <person name="Kovar C."/>
            <person name="Kowis A."/>
            <person name="Lee S."/>
            <person name="Lewis L.R."/>
            <person name="Margolis J."/>
            <person name="Morgan M."/>
            <person name="Nazareth L.V."/>
            <person name="Nguyen N."/>
            <person name="Okwuonu G."/>
            <person name="Parker D."/>
            <person name="Richards S."/>
            <person name="Ruiz S.J."/>
            <person name="Santibanez J."/>
            <person name="Savard J."/>
            <person name="Scherer S.E."/>
            <person name="Schneider B."/>
            <person name="Sodergren E."/>
            <person name="Tautz D."/>
            <person name="Vattahil S."/>
            <person name="Villasana D."/>
            <person name="White C.S."/>
            <person name="Wright R."/>
            <person name="Park Y."/>
            <person name="Beeman R.W."/>
            <person name="Lord J."/>
            <person name="Oppert B."/>
            <person name="Lorenzen M."/>
            <person name="Brown S."/>
            <person name="Wang L."/>
            <person name="Savard J."/>
            <person name="Tautz D."/>
            <person name="Richards S."/>
            <person name="Weinstock G."/>
            <person name="Gibbs R.A."/>
            <person name="Liu Y."/>
            <person name="Worley K."/>
            <person name="Weinstock G."/>
            <person name="Elsik C.G."/>
            <person name="Reese J.T."/>
            <person name="Elhaik E."/>
            <person name="Landan G."/>
            <person name="Graur D."/>
            <person name="Arensburger P."/>
            <person name="Atkinson P."/>
            <person name="Beeman R.W."/>
            <person name="Beidler J."/>
            <person name="Brown S.J."/>
            <person name="Demuth J.P."/>
            <person name="Drury D.W."/>
            <person name="Du Y.Z."/>
            <person name="Fujiwara H."/>
            <person name="Lorenzen M."/>
            <person name="Maselli V."/>
            <person name="Osanai M."/>
            <person name="Park Y."/>
            <person name="Robertson H.M."/>
            <person name="Tu Z."/>
            <person name="Wang J.J."/>
            <person name="Wang S."/>
            <person name="Richards S."/>
            <person name="Song H."/>
            <person name="Zhang L."/>
            <person name="Sodergren E."/>
            <person name="Werner D."/>
            <person name="Stanke M."/>
            <person name="Morgenstern B."/>
            <person name="Solovyev V."/>
            <person name="Kosarev P."/>
            <person name="Brown G."/>
            <person name="Chen H.C."/>
            <person name="Ermolaeva O."/>
            <person name="Hlavina W."/>
            <person name="Kapustin Y."/>
            <person name="Kiryutin B."/>
            <person name="Kitts P."/>
            <person name="Maglott D."/>
            <person name="Pruitt K."/>
            <person name="Sapojnikov V."/>
            <person name="Souvorov A."/>
            <person name="Mackey A.J."/>
            <person name="Waterhouse R.M."/>
            <person name="Wyder S."/>
            <person name="Zdobnov E.M."/>
            <person name="Zdobnov E.M."/>
            <person name="Wyder S."/>
            <person name="Kriventseva E.V."/>
            <person name="Kadowaki T."/>
            <person name="Bork P."/>
            <person name="Aranda M."/>
            <person name="Bao R."/>
            <person name="Beermann A."/>
            <person name="Berns N."/>
            <person name="Bolognesi R."/>
            <person name="Bonneton F."/>
            <person name="Bopp D."/>
            <person name="Brown S.J."/>
            <person name="Bucher G."/>
            <person name="Butts T."/>
            <person name="Chaumot A."/>
            <person name="Denell R.E."/>
            <person name="Ferrier D.E."/>
            <person name="Friedrich M."/>
            <person name="Gordon C.M."/>
            <person name="Jindra M."/>
            <person name="Klingler M."/>
            <person name="Lan Q."/>
            <person name="Lattorff H.M."/>
            <person name="Laudet V."/>
            <person name="von Levetsow C."/>
            <person name="Liu Z."/>
            <person name="Lutz R."/>
            <person name="Lynch J.A."/>
            <person name="da Fonseca R.N."/>
            <person name="Posnien N."/>
            <person name="Reuter R."/>
            <person name="Roth S."/>
            <person name="Savard J."/>
            <person name="Schinko J.B."/>
            <person name="Schmitt C."/>
            <person name="Schoppmeier M."/>
            <person name="Schroder R."/>
            <person name="Shippy T.D."/>
            <person name="Simonnet F."/>
            <person name="Marques-Souza H."/>
            <person name="Tautz D."/>
            <person name="Tomoyasu Y."/>
            <person name="Trauner J."/>
            <person name="Van der Zee M."/>
            <person name="Vervoort M."/>
            <person name="Wittkopp N."/>
            <person name="Wimmer E.A."/>
            <person name="Yang X."/>
            <person name="Jones A.K."/>
            <person name="Sattelle D.B."/>
            <person name="Ebert P.R."/>
            <person name="Nelson D."/>
            <person name="Scott J.G."/>
            <person name="Beeman R.W."/>
            <person name="Muthukrishnan S."/>
            <person name="Kramer K.J."/>
            <person name="Arakane Y."/>
            <person name="Beeman R.W."/>
            <person name="Zhu Q."/>
            <person name="Hogenkamp D."/>
            <person name="Dixit R."/>
            <person name="Oppert B."/>
            <person name="Jiang H."/>
            <person name="Zou Z."/>
            <person name="Marshall J."/>
            <person name="Elpidina E."/>
            <person name="Vinokurov K."/>
            <person name="Oppert C."/>
            <person name="Zou Z."/>
            <person name="Evans J."/>
            <person name="Lu Z."/>
            <person name="Zhao P."/>
            <person name="Sumathipala N."/>
            <person name="Altincicek B."/>
            <person name="Vilcinskas A."/>
            <person name="Williams M."/>
            <person name="Hultmark D."/>
            <person name="Hetru C."/>
            <person name="Jiang H."/>
            <person name="Grimmelikhuijzen C.J."/>
            <person name="Hauser F."/>
            <person name="Cazzamali G."/>
            <person name="Williamson M."/>
            <person name="Park Y."/>
            <person name="Li B."/>
            <person name="Tanaka Y."/>
            <person name="Predel R."/>
            <person name="Neupert S."/>
            <person name="Schachtner J."/>
            <person name="Verleyen P."/>
            <person name="Raible F."/>
            <person name="Bork P."/>
            <person name="Friedrich M."/>
            <person name="Walden K.K."/>
            <person name="Robertson H.M."/>
            <person name="Angeli S."/>
            <person name="Foret S."/>
            <person name="Bucher G."/>
            <person name="Schuetz S."/>
            <person name="Maleszka R."/>
            <person name="Wimmer E.A."/>
            <person name="Beeman R.W."/>
            <person name="Lorenzen M."/>
            <person name="Tomoyasu Y."/>
            <person name="Miller S.C."/>
            <person name="Grossmann D."/>
            <person name="Bucher G."/>
        </authorList>
    </citation>
    <scope>NUCLEOTIDE SEQUENCE [LARGE SCALE GENOMIC DNA]</scope>
    <source>
        <strain evidence="8 9">Georgia GA2</strain>
    </source>
</reference>
<evidence type="ECO:0000256" key="3">
    <source>
        <dbReference type="ARBA" id="ARBA00022946"/>
    </source>
</evidence>
<evidence type="ECO:0000313" key="9">
    <source>
        <dbReference type="Proteomes" id="UP000007266"/>
    </source>
</evidence>
<keyword evidence="5" id="KW-0496">Mitochondrion</keyword>
<evidence type="ECO:0000313" key="8">
    <source>
        <dbReference type="EMBL" id="EFA00323.1"/>
    </source>
</evidence>
<protein>
    <recommendedName>
        <fullName evidence="7">Large ribosomal subunit protein mL42</fullName>
    </recommendedName>
</protein>
<dbReference type="eggNOG" id="KOG4106">
    <property type="taxonomic scope" value="Eukaryota"/>
</dbReference>
<gene>
    <name evidence="8" type="primary">AUGUSTUS-3.0.2_03161</name>
    <name evidence="8" type="ORF">TcasGA2_TC003161</name>
</gene>
<dbReference type="GO" id="GO:0005762">
    <property type="term" value="C:mitochondrial large ribosomal subunit"/>
    <property type="evidence" value="ECO:0000318"/>
    <property type="project" value="GO_Central"/>
</dbReference>
<evidence type="ECO:0000256" key="7">
    <source>
        <dbReference type="ARBA" id="ARBA00035189"/>
    </source>
</evidence>
<evidence type="ECO:0000256" key="6">
    <source>
        <dbReference type="ARBA" id="ARBA00023274"/>
    </source>
</evidence>
<comment type="subcellular location">
    <subcellularLocation>
        <location evidence="1">Mitochondrion</location>
    </subcellularLocation>
</comment>
<keyword evidence="9" id="KW-1185">Reference proteome</keyword>
<accession>D6WEX1</accession>
<keyword evidence="6" id="KW-0687">Ribonucleoprotein</keyword>
<dbReference type="InterPro" id="IPR019346">
    <property type="entry name" value="Ribosomal_mL42"/>
</dbReference>
<proteinExistence type="inferred from homology"/>
<dbReference type="FunCoup" id="D6WEX1">
    <property type="interactions" value="302"/>
</dbReference>
<sequence length="119" mass="14182">MSLRLCHSRLISTVTKRLFSAKFPDHKIVLTDDESTYVAWHPKQDFPYECTQPLPEKQVEDTSVLKTQLTPQLKEVFNKKTPEQARQELMNITHTTKHRWFPRARDKRAKKTPMDREYL</sequence>
<dbReference type="KEGG" id="tca:663524"/>